<gene>
    <name evidence="2" type="ORF">PVK06_014144</name>
</gene>
<dbReference type="PANTHER" id="PTHR48048:SF94">
    <property type="entry name" value="GLYCOSYLTRANSFERASE"/>
    <property type="match status" value="1"/>
</dbReference>
<accession>A0ABR0PTL2</accession>
<protein>
    <submittedName>
        <fullName evidence="2">Uncharacterized protein</fullName>
    </submittedName>
</protein>
<keyword evidence="3" id="KW-1185">Reference proteome</keyword>
<name>A0ABR0PTL2_GOSAR</name>
<dbReference type="EMBL" id="JARKNE010000005">
    <property type="protein sequence ID" value="KAK5830350.1"/>
    <property type="molecule type" value="Genomic_DNA"/>
</dbReference>
<comment type="caution">
    <text evidence="2">The sequence shown here is derived from an EMBL/GenBank/DDBJ whole genome shotgun (WGS) entry which is preliminary data.</text>
</comment>
<dbReference type="Proteomes" id="UP001358586">
    <property type="component" value="Chromosome 5"/>
</dbReference>
<evidence type="ECO:0000256" key="1">
    <source>
        <dbReference type="ARBA" id="ARBA00009995"/>
    </source>
</evidence>
<reference evidence="2 3" key="1">
    <citation type="submission" date="2023-03" db="EMBL/GenBank/DDBJ databases">
        <title>WGS of Gossypium arboreum.</title>
        <authorList>
            <person name="Yu D."/>
        </authorList>
    </citation>
    <scope>NUCLEOTIDE SEQUENCE [LARGE SCALE GENOMIC DNA]</scope>
    <source>
        <tissue evidence="2">Leaf</tissue>
    </source>
</reference>
<evidence type="ECO:0000313" key="3">
    <source>
        <dbReference type="Proteomes" id="UP001358586"/>
    </source>
</evidence>
<dbReference type="PANTHER" id="PTHR48048">
    <property type="entry name" value="GLYCOSYLTRANSFERASE"/>
    <property type="match status" value="1"/>
</dbReference>
<dbReference type="SUPFAM" id="SSF53756">
    <property type="entry name" value="UDP-Glycosyltransferase/glycogen phosphorylase"/>
    <property type="match status" value="2"/>
</dbReference>
<sequence length="527" mass="59768">MEVIPHLSRLLKGSRTYAEGIVINTFEELETYALSCFVNGQNPPIYSVGPVIHPDSLPHPELEQLQRDRIMKWLDNQPESSVVFLCFGSHGCHGPPQVKEIALGLEQSGQRFLWSLRMPETPLNDAAGAVHYKNPEEMLPEGFLERIQERRMICRLKVKRRGRKHENISKRMISDIGISVFPYMEASKKETIKQNRVGRLASTVEFAKRLNNHDHRIWVTVLCIQWFSSGFVDAYIEEPARIHFIQLPHKCYHKYCVYEIYFQLNLDVATDLGLPSYTFLTSNAATLGLILYLPIRHRQNSLEFECPKPDTQNTDLGHLILGFANPVPSCVLPSFLFNKDGGYTAFVKFAERFKDAKGIVINTIEELEPYALRCFSNAQNPPIYPVGPVIQLDGLPNPELDLVQRDKVMKWLDNQPESSDVFLCFGSMGSHEPPQVKEIALALDRSGHKFLWSLHVLPPVDAAAGTVHFKNPEEMLPEGSWKGSKRGGCKVRKKVKKTEEMARKAIMNGGSPFNSIGRFIEDMIGNI</sequence>
<comment type="similarity">
    <text evidence="1">Belongs to the UDP-glycosyltransferase family.</text>
</comment>
<dbReference type="Gene3D" id="3.40.50.2000">
    <property type="entry name" value="Glycogen Phosphorylase B"/>
    <property type="match status" value="4"/>
</dbReference>
<proteinExistence type="inferred from homology"/>
<evidence type="ECO:0000313" key="2">
    <source>
        <dbReference type="EMBL" id="KAK5830350.1"/>
    </source>
</evidence>
<organism evidence="2 3">
    <name type="scientific">Gossypium arboreum</name>
    <name type="common">Tree cotton</name>
    <name type="synonym">Gossypium nanking</name>
    <dbReference type="NCBI Taxonomy" id="29729"/>
    <lineage>
        <taxon>Eukaryota</taxon>
        <taxon>Viridiplantae</taxon>
        <taxon>Streptophyta</taxon>
        <taxon>Embryophyta</taxon>
        <taxon>Tracheophyta</taxon>
        <taxon>Spermatophyta</taxon>
        <taxon>Magnoliopsida</taxon>
        <taxon>eudicotyledons</taxon>
        <taxon>Gunneridae</taxon>
        <taxon>Pentapetalae</taxon>
        <taxon>rosids</taxon>
        <taxon>malvids</taxon>
        <taxon>Malvales</taxon>
        <taxon>Malvaceae</taxon>
        <taxon>Malvoideae</taxon>
        <taxon>Gossypium</taxon>
    </lineage>
</organism>
<dbReference type="InterPro" id="IPR050481">
    <property type="entry name" value="UDP-glycosyltransf_plant"/>
</dbReference>